<feature type="region of interest" description="Disordered" evidence="1">
    <location>
        <begin position="668"/>
        <end position="737"/>
    </location>
</feature>
<accession>A0A9J6CE86</accession>
<feature type="compositionally biased region" description="Basic and acidic residues" evidence="1">
    <location>
        <begin position="683"/>
        <end position="710"/>
    </location>
</feature>
<feature type="compositionally biased region" description="Basic and acidic residues" evidence="1">
    <location>
        <begin position="721"/>
        <end position="737"/>
    </location>
</feature>
<comment type="caution">
    <text evidence="2">The sequence shown here is derived from an EMBL/GenBank/DDBJ whole genome shotgun (WGS) entry which is preliminary data.</text>
</comment>
<evidence type="ECO:0000256" key="1">
    <source>
        <dbReference type="SAM" id="MobiDB-lite"/>
    </source>
</evidence>
<dbReference type="AlphaFoldDB" id="A0A9J6CE86"/>
<dbReference type="OrthoDB" id="7791004at2759"/>
<keyword evidence="3" id="KW-1185">Reference proteome</keyword>
<sequence>MGNILCRDKSPRRVYVKGPLPNGANYDPHLFQADSLVNGTKKNNEPNNPIFYSTPNLNTSDMKSTISLDARIFDSGNFQRPPVAPPRKKKGTLKKGSTLPATFSNDKVRNGFKDVFGNNSVSSSNNFDDIDYIDKEENSLHERATSTPEKKLRVGNKKSDKFFGESLSDRISDEPISDEPISPISKNKDESVDPKSETDKKLSFFLMNMLDDIRDLTEIERYKGREPVEEPPFVAKKREIKHICDDDDHIHEHIHGHKKHENDNIAPPKPDRDFSKLKQADNENVVEIQTVNAEKLPEKDVKVVKRGISRENLPSPPATPQRKSGVTSPPSTPVITIDTTEIITSPKEIPNTMTNTKLEEKKEEKIESPKEITETVDDMIKKAYGIGDFHPEDHSHDTHDEVVTPTSKLAIRKISTPRKISTASTSDHESLKSSELAVPTSPFKKTSFCTDPAKLEELLEESHRKFDHIDELARIPKSPVLSDKREKISVGSSMNDIIDEIYSKNSEIMQEFQTFLEQSLEKEPVINVEEEKKFVESKKTLGEDEKDICLQKDHNEDGLEDCSYSDSFESSDEEPEVRNNKVNVANEITNNHLKRNSIEQVDNWFSRHVEMEETESDVLNSARNELQRPTSYDTQKIFPFGPTITDRRDSLSDEFFIEHPILSRIKTPIETVRESESSISEDGEAKEKAATQESRESSMSRDSNKSKSPDHSTLLKYFDNSIKESEKSENNLDNKKQ</sequence>
<gene>
    <name evidence="2" type="ORF">PVAND_009617</name>
</gene>
<protein>
    <submittedName>
        <fullName evidence="2">Uncharacterized protein</fullName>
    </submittedName>
</protein>
<dbReference type="Proteomes" id="UP001107558">
    <property type="component" value="Chromosome 1"/>
</dbReference>
<reference evidence="2" key="1">
    <citation type="submission" date="2021-03" db="EMBL/GenBank/DDBJ databases">
        <title>Chromosome level genome of the anhydrobiotic midge Polypedilum vanderplanki.</title>
        <authorList>
            <person name="Yoshida Y."/>
            <person name="Kikawada T."/>
            <person name="Gusev O."/>
        </authorList>
    </citation>
    <scope>NUCLEOTIDE SEQUENCE</scope>
    <source>
        <strain evidence="2">NIAS01</strain>
        <tissue evidence="2">Whole body or cell culture</tissue>
    </source>
</reference>
<evidence type="ECO:0000313" key="2">
    <source>
        <dbReference type="EMBL" id="KAG5680091.1"/>
    </source>
</evidence>
<feature type="region of interest" description="Disordered" evidence="1">
    <location>
        <begin position="165"/>
        <end position="198"/>
    </location>
</feature>
<feature type="region of interest" description="Disordered" evidence="1">
    <location>
        <begin position="76"/>
        <end position="104"/>
    </location>
</feature>
<name>A0A9J6CE86_POLVA</name>
<dbReference type="EMBL" id="JADBJN010000001">
    <property type="protein sequence ID" value="KAG5680091.1"/>
    <property type="molecule type" value="Genomic_DNA"/>
</dbReference>
<organism evidence="2 3">
    <name type="scientific">Polypedilum vanderplanki</name>
    <name type="common">Sleeping chironomid midge</name>
    <dbReference type="NCBI Taxonomy" id="319348"/>
    <lineage>
        <taxon>Eukaryota</taxon>
        <taxon>Metazoa</taxon>
        <taxon>Ecdysozoa</taxon>
        <taxon>Arthropoda</taxon>
        <taxon>Hexapoda</taxon>
        <taxon>Insecta</taxon>
        <taxon>Pterygota</taxon>
        <taxon>Neoptera</taxon>
        <taxon>Endopterygota</taxon>
        <taxon>Diptera</taxon>
        <taxon>Nematocera</taxon>
        <taxon>Chironomoidea</taxon>
        <taxon>Chironomidae</taxon>
        <taxon>Chironominae</taxon>
        <taxon>Polypedilum</taxon>
        <taxon>Polypedilum</taxon>
    </lineage>
</organism>
<feature type="compositionally biased region" description="Basic and acidic residues" evidence="1">
    <location>
        <begin position="186"/>
        <end position="198"/>
    </location>
</feature>
<evidence type="ECO:0000313" key="3">
    <source>
        <dbReference type="Proteomes" id="UP001107558"/>
    </source>
</evidence>
<feature type="compositionally biased region" description="Polar residues" evidence="1">
    <location>
        <begin position="321"/>
        <end position="334"/>
    </location>
</feature>
<feature type="region of interest" description="Disordered" evidence="1">
    <location>
        <begin position="306"/>
        <end position="334"/>
    </location>
</feature>
<proteinExistence type="predicted"/>